<dbReference type="PANTHER" id="PTHR45947">
    <property type="entry name" value="SULFOQUINOVOSYL TRANSFERASE SQD2"/>
    <property type="match status" value="1"/>
</dbReference>
<name>A0ABU5N029_9BACT</name>
<sequence length="340" mass="38489">MNILVYDDNPDFGGHQIMAARGIEALVETPGLHISLMCNPKNRKLIRILEHLKHLTILEADATRIQTLEPDRVLVIQGDIAQSTAGLCAARDADIECLSYIAIPHRLAEMGAKMGKLRDIKNRPLFRKPDRFITISESMAERLRERGACQPVTIVQNGIPAPPIPRLTIHDTKFTIGIIGRIEFSQKQQDFFVRTFRRHPSLFSDCRVLFIGSGPDEENLKKLIKGDHTFAHLPWQKSMEETYEVLDMLVIPSRYEGVPLVMLEALARGIPVIGSRRDGMQDILPSDWTFTPEDAASLATTFSSARQNWQHKIADLQNRILEEHSLEHFNTNFVNAVTQK</sequence>
<dbReference type="RefSeq" id="WP_322609596.1">
    <property type="nucleotide sequence ID" value="NZ_JARVCO010000012.1"/>
</dbReference>
<gene>
    <name evidence="1" type="ORF">P9H32_14385</name>
</gene>
<dbReference type="EC" id="2.4.-.-" evidence="1"/>
<evidence type="ECO:0000313" key="2">
    <source>
        <dbReference type="Proteomes" id="UP001290861"/>
    </source>
</evidence>
<dbReference type="GO" id="GO:0016757">
    <property type="term" value="F:glycosyltransferase activity"/>
    <property type="evidence" value="ECO:0007669"/>
    <property type="project" value="UniProtKB-KW"/>
</dbReference>
<dbReference type="EMBL" id="JARVCO010000012">
    <property type="protein sequence ID" value="MDZ8119814.1"/>
    <property type="molecule type" value="Genomic_DNA"/>
</dbReference>
<dbReference type="SUPFAM" id="SSF53756">
    <property type="entry name" value="UDP-Glycosyltransferase/glycogen phosphorylase"/>
    <property type="match status" value="1"/>
</dbReference>
<dbReference type="PANTHER" id="PTHR45947:SF3">
    <property type="entry name" value="SULFOQUINOVOSYL TRANSFERASE SQD2"/>
    <property type="match status" value="1"/>
</dbReference>
<proteinExistence type="predicted"/>
<keyword evidence="2" id="KW-1185">Reference proteome</keyword>
<dbReference type="Proteomes" id="UP001290861">
    <property type="component" value="Unassembled WGS sequence"/>
</dbReference>
<organism evidence="1 2">
    <name type="scientific">Pontiella agarivorans</name>
    <dbReference type="NCBI Taxonomy" id="3038953"/>
    <lineage>
        <taxon>Bacteria</taxon>
        <taxon>Pseudomonadati</taxon>
        <taxon>Kiritimatiellota</taxon>
        <taxon>Kiritimatiellia</taxon>
        <taxon>Kiritimatiellales</taxon>
        <taxon>Pontiellaceae</taxon>
        <taxon>Pontiella</taxon>
    </lineage>
</organism>
<dbReference type="Pfam" id="PF13692">
    <property type="entry name" value="Glyco_trans_1_4"/>
    <property type="match status" value="1"/>
</dbReference>
<evidence type="ECO:0000313" key="1">
    <source>
        <dbReference type="EMBL" id="MDZ8119814.1"/>
    </source>
</evidence>
<dbReference type="Gene3D" id="3.40.50.2000">
    <property type="entry name" value="Glycogen Phosphorylase B"/>
    <property type="match status" value="2"/>
</dbReference>
<dbReference type="InterPro" id="IPR050194">
    <property type="entry name" value="Glycosyltransferase_grp1"/>
</dbReference>
<protein>
    <submittedName>
        <fullName evidence="1">Glycosyltransferase family 4 protein</fullName>
        <ecNumber evidence="1">2.4.-.-</ecNumber>
    </submittedName>
</protein>
<keyword evidence="1" id="KW-0328">Glycosyltransferase</keyword>
<comment type="caution">
    <text evidence="1">The sequence shown here is derived from an EMBL/GenBank/DDBJ whole genome shotgun (WGS) entry which is preliminary data.</text>
</comment>
<accession>A0ABU5N029</accession>
<keyword evidence="1" id="KW-0808">Transferase</keyword>
<reference evidence="1 2" key="1">
    <citation type="journal article" date="2024" name="Appl. Environ. Microbiol.">
        <title>Pontiella agarivorans sp. nov., a novel marine anaerobic bacterium capable of degrading macroalgal polysaccharides and fixing nitrogen.</title>
        <authorList>
            <person name="Liu N."/>
            <person name="Kivenson V."/>
            <person name="Peng X."/>
            <person name="Cui Z."/>
            <person name="Lankiewicz T.S."/>
            <person name="Gosselin K.M."/>
            <person name="English C.J."/>
            <person name="Blair E.M."/>
            <person name="O'Malley M.A."/>
            <person name="Valentine D.L."/>
        </authorList>
    </citation>
    <scope>NUCLEOTIDE SEQUENCE [LARGE SCALE GENOMIC DNA]</scope>
    <source>
        <strain evidence="1 2">NLcol2</strain>
    </source>
</reference>
<dbReference type="CDD" id="cd03801">
    <property type="entry name" value="GT4_PimA-like"/>
    <property type="match status" value="1"/>
</dbReference>